<dbReference type="Gene3D" id="3.40.390.10">
    <property type="entry name" value="Collagenase (Catalytic Domain)"/>
    <property type="match status" value="1"/>
</dbReference>
<feature type="chain" id="PRO_5029038508" description="Metalloendopeptidase" evidence="8">
    <location>
        <begin position="24"/>
        <end position="333"/>
    </location>
</feature>
<feature type="active site" evidence="7">
    <location>
        <position position="175"/>
    </location>
</feature>
<dbReference type="AlphaFoldDB" id="A0A7G7WYU0"/>
<dbReference type="PROSITE" id="PS50095">
    <property type="entry name" value="PLAT"/>
    <property type="match status" value="1"/>
</dbReference>
<evidence type="ECO:0000256" key="5">
    <source>
        <dbReference type="ARBA" id="ARBA00023049"/>
    </source>
</evidence>
<keyword evidence="3 7" id="KW-0378">Hydrolase</keyword>
<keyword evidence="4 7" id="KW-0862">Zinc</keyword>
<dbReference type="Pfam" id="PF01400">
    <property type="entry name" value="Astacin"/>
    <property type="match status" value="1"/>
</dbReference>
<dbReference type="PANTHER" id="PTHR10127">
    <property type="entry name" value="DISCOIDIN, CUB, EGF, LAMININ , AND ZINC METALLOPROTEASE DOMAIN CONTAINING"/>
    <property type="match status" value="1"/>
</dbReference>
<reference evidence="11" key="1">
    <citation type="journal article" date="2020" name="Mar. Drugs">
        <title>Transcriptomic Analysis of Four Cerianthid (Cnidaria, Ceriantharia) Venoms.</title>
        <authorList>
            <person name="Klompen A.M.L."/>
            <person name="Macrander J."/>
            <person name="Reitzel A.M."/>
            <person name="Stampar S.N."/>
        </authorList>
    </citation>
    <scope>NUCLEOTIDE SEQUENCE</scope>
</reference>
<dbReference type="InterPro" id="IPR001024">
    <property type="entry name" value="PLAT/LH2_dom"/>
</dbReference>
<feature type="signal peptide" evidence="8">
    <location>
        <begin position="1"/>
        <end position="23"/>
    </location>
</feature>
<reference evidence="11" key="2">
    <citation type="submission" date="2020-07" db="EMBL/GenBank/DDBJ databases">
        <authorList>
            <person name="Klompen A.L."/>
            <person name="Macrander J."/>
            <person name="Reitzel A.M."/>
            <person name="Stampar S.N."/>
        </authorList>
    </citation>
    <scope>NUCLEOTIDE SEQUENCE</scope>
</reference>
<keyword evidence="5 7" id="KW-0482">Metalloprotease</keyword>
<sequence>MKTAMIEVLITFLVGISVYQGFGEPIRDSPQGPKQFGTLTRGSVHGNHPQELFERDILLTPEQTDYILSPKEKDKKSLIVNRYRWPTKTVNGENIVEVPYVFDSGVSLSVRKLYEEGVKKFNRLTCVRFIPRTSQKDYLKILRGAGCNSYVGHVGGEQPVNLGSGCESVGHVIHENMHALGFFHEQSRPDRDEFVRINWDNILPDATDEFKKYNVGEGITGGELVKYPYDLHSIMAYEKIAFSKNNKPTVEDKQNPSAKIGQLKDFSIGDLFKINSMYNCADKYLNAKNYKISVYTSSSLFSGTNARVFLKIFGPKADSGEIELKSGAFEAGE</sequence>
<accession>A0A7G7WYU0</accession>
<dbReference type="GO" id="GO:0006508">
    <property type="term" value="P:proteolysis"/>
    <property type="evidence" value="ECO:0007669"/>
    <property type="project" value="UniProtKB-KW"/>
</dbReference>
<dbReference type="SUPFAM" id="SSF55486">
    <property type="entry name" value="Metalloproteases ('zincins'), catalytic domain"/>
    <property type="match status" value="1"/>
</dbReference>
<dbReference type="InterPro" id="IPR034035">
    <property type="entry name" value="Astacin-like_dom"/>
</dbReference>
<dbReference type="PRINTS" id="PR00480">
    <property type="entry name" value="ASTACIN"/>
</dbReference>
<protein>
    <recommendedName>
        <fullName evidence="8">Metalloendopeptidase</fullName>
        <ecNumber evidence="8">3.4.24.-</ecNumber>
    </recommendedName>
</protein>
<feature type="domain" description="PLAT" evidence="9">
    <location>
        <begin position="288"/>
        <end position="333"/>
    </location>
</feature>
<comment type="cofactor">
    <cofactor evidence="7 8">
        <name>Zn(2+)</name>
        <dbReference type="ChEBI" id="CHEBI:29105"/>
    </cofactor>
    <text evidence="7 8">Binds 1 zinc ion per subunit.</text>
</comment>
<evidence type="ECO:0000256" key="3">
    <source>
        <dbReference type="ARBA" id="ARBA00022801"/>
    </source>
</evidence>
<evidence type="ECO:0000259" key="9">
    <source>
        <dbReference type="PROSITE" id="PS50095"/>
    </source>
</evidence>
<evidence type="ECO:0000256" key="2">
    <source>
        <dbReference type="ARBA" id="ARBA00022723"/>
    </source>
</evidence>
<dbReference type="PANTHER" id="PTHR10127:SF780">
    <property type="entry name" value="METALLOENDOPEPTIDASE"/>
    <property type="match status" value="1"/>
</dbReference>
<evidence type="ECO:0000256" key="8">
    <source>
        <dbReference type="RuleBase" id="RU361183"/>
    </source>
</evidence>
<keyword evidence="1 7" id="KW-0645">Protease</keyword>
<name>A0A7G7WYU0_9CNID</name>
<proteinExistence type="evidence at transcript level"/>
<dbReference type="GO" id="GO:0004222">
    <property type="term" value="F:metalloendopeptidase activity"/>
    <property type="evidence" value="ECO:0007669"/>
    <property type="project" value="UniProtKB-UniRule"/>
</dbReference>
<keyword evidence="2 7" id="KW-0479">Metal-binding</keyword>
<dbReference type="InterPro" id="IPR006026">
    <property type="entry name" value="Peptidase_Metallo"/>
</dbReference>
<comment type="caution">
    <text evidence="6">Lacks conserved residue(s) required for the propagation of feature annotation.</text>
</comment>
<dbReference type="GO" id="GO:0008270">
    <property type="term" value="F:zinc ion binding"/>
    <property type="evidence" value="ECO:0007669"/>
    <property type="project" value="UniProtKB-UniRule"/>
</dbReference>
<dbReference type="InterPro" id="IPR024079">
    <property type="entry name" value="MetalloPept_cat_dom_sf"/>
</dbReference>
<feature type="binding site" evidence="7">
    <location>
        <position position="184"/>
    </location>
    <ligand>
        <name>Zn(2+)</name>
        <dbReference type="ChEBI" id="CHEBI:29105"/>
        <note>catalytic</note>
    </ligand>
</feature>
<evidence type="ECO:0000256" key="1">
    <source>
        <dbReference type="ARBA" id="ARBA00022670"/>
    </source>
</evidence>
<dbReference type="InterPro" id="IPR036392">
    <property type="entry name" value="PLAT/LH2_dom_sf"/>
</dbReference>
<dbReference type="Gene3D" id="2.60.60.20">
    <property type="entry name" value="PLAT/LH2 domain"/>
    <property type="match status" value="1"/>
</dbReference>
<dbReference type="PROSITE" id="PS51864">
    <property type="entry name" value="ASTACIN"/>
    <property type="match status" value="1"/>
</dbReference>
<dbReference type="EMBL" id="MT747495">
    <property type="protein sequence ID" value="QNH72429.1"/>
    <property type="molecule type" value="mRNA"/>
</dbReference>
<evidence type="ECO:0000256" key="6">
    <source>
        <dbReference type="PROSITE-ProRule" id="PRU00152"/>
    </source>
</evidence>
<evidence type="ECO:0000256" key="7">
    <source>
        <dbReference type="PROSITE-ProRule" id="PRU01211"/>
    </source>
</evidence>
<feature type="domain" description="Peptidase M12A" evidence="10">
    <location>
        <begin position="77"/>
        <end position="281"/>
    </location>
</feature>
<evidence type="ECO:0000313" key="11">
    <source>
        <dbReference type="EMBL" id="QNH72429.1"/>
    </source>
</evidence>
<feature type="binding site" evidence="7">
    <location>
        <position position="178"/>
    </location>
    <ligand>
        <name>Zn(2+)</name>
        <dbReference type="ChEBI" id="CHEBI:29105"/>
        <note>catalytic</note>
    </ligand>
</feature>
<dbReference type="CDD" id="cd04280">
    <property type="entry name" value="ZnMc_astacin_like"/>
    <property type="match status" value="1"/>
</dbReference>
<evidence type="ECO:0000259" key="10">
    <source>
        <dbReference type="PROSITE" id="PS51864"/>
    </source>
</evidence>
<keyword evidence="8" id="KW-0732">Signal</keyword>
<dbReference type="InterPro" id="IPR001506">
    <property type="entry name" value="Peptidase_M12A"/>
</dbReference>
<feature type="binding site" evidence="7">
    <location>
        <position position="174"/>
    </location>
    <ligand>
        <name>Zn(2+)</name>
        <dbReference type="ChEBI" id="CHEBI:29105"/>
        <note>catalytic</note>
    </ligand>
</feature>
<evidence type="ECO:0000256" key="4">
    <source>
        <dbReference type="ARBA" id="ARBA00022833"/>
    </source>
</evidence>
<organism evidence="11">
    <name type="scientific">Pachycerianthus maua</name>
    <dbReference type="NCBI Taxonomy" id="2736681"/>
    <lineage>
        <taxon>Eukaryota</taxon>
        <taxon>Metazoa</taxon>
        <taxon>Cnidaria</taxon>
        <taxon>Anthozoa</taxon>
        <taxon>Ceriantharia</taxon>
        <taxon>Spirularia</taxon>
        <taxon>Cerianthidae</taxon>
        <taxon>Pachycerianthus</taxon>
    </lineage>
</organism>
<dbReference type="SMART" id="SM00235">
    <property type="entry name" value="ZnMc"/>
    <property type="match status" value="1"/>
</dbReference>
<dbReference type="SUPFAM" id="SSF49723">
    <property type="entry name" value="Lipase/lipooxygenase domain (PLAT/LH2 domain)"/>
    <property type="match status" value="1"/>
</dbReference>
<dbReference type="EC" id="3.4.24.-" evidence="8"/>